<keyword evidence="13" id="KW-1185">Reference proteome</keyword>
<evidence type="ECO:0000256" key="1">
    <source>
        <dbReference type="ARBA" id="ARBA00012552"/>
    </source>
</evidence>
<dbReference type="SMART" id="SM00490">
    <property type="entry name" value="HELICc"/>
    <property type="match status" value="1"/>
</dbReference>
<evidence type="ECO:0000259" key="10">
    <source>
        <dbReference type="PROSITE" id="PS51194"/>
    </source>
</evidence>
<keyword evidence="5 12" id="KW-0347">Helicase</keyword>
<dbReference type="GO" id="GO:0003724">
    <property type="term" value="F:RNA helicase activity"/>
    <property type="evidence" value="ECO:0007669"/>
    <property type="project" value="UniProtKB-EC"/>
</dbReference>
<dbReference type="InterPro" id="IPR014014">
    <property type="entry name" value="RNA_helicase_DEAD_Q_motif"/>
</dbReference>
<dbReference type="FunFam" id="3.40.50.300:FF:000108">
    <property type="entry name" value="ATP-dependent RNA helicase RhlE"/>
    <property type="match status" value="1"/>
</dbReference>
<dbReference type="InterPro" id="IPR011545">
    <property type="entry name" value="DEAD/DEAH_box_helicase_dom"/>
</dbReference>
<keyword evidence="2" id="KW-0963">Cytoplasm</keyword>
<sequence>MQFQDFNFTPEILKAIEDMGFEEPSPIQTLAIPPISAGRDVTGQAQTGTGKTAAFGLPLLEKMDPADRNVQAIVLCPTRELAIQVAEEFQKLLKYRRGINVLPVYGGQPIERQLKALRQGVQVVIGTPGRVIDHLERGTLSLNHVKIAVLDEADQMLDMGFREDIETILDETPAKRQMVLFSATMPKPILEISRRFQTNPEFLQVAHREMTVPQVEQSYIEVRERDKLEVLSRLMDIHDPKLALIFCNTKRKVDDLIQHLQTRGYFAEALHGDMKQTQRDRVMAKFRGGSIDILVATDVAARGIDVENVDVVFNFDVPQDTEYYVHRIGRTARAGRAGMAITFVAPKEIYKLREIQKFANIRITKIPVPTLTDVEETKTRVFLDKVKTTIQEGDIDKYIRIIEQVMEEEFTSTEIAAALLKFELEPRQEAAPIQETRIAETGAEPGMVRLFINVGRSHNVGPGDIVGAIAGETDVPGKAIGAIRIHEGYSFVEVPEEYGQHVLSVMKGRTIRGHEIDITPAQGRQR</sequence>
<dbReference type="RefSeq" id="WP_128694468.1">
    <property type="nucleotide sequence ID" value="NZ_LHQS01000003.1"/>
</dbReference>
<dbReference type="OrthoDB" id="4631at2157"/>
<name>A0A498H105_9EURY</name>
<dbReference type="Pfam" id="PF25399">
    <property type="entry name" value="DeaD_dimer"/>
    <property type="match status" value="1"/>
</dbReference>
<evidence type="ECO:0000256" key="6">
    <source>
        <dbReference type="ARBA" id="ARBA00022840"/>
    </source>
</evidence>
<dbReference type="AlphaFoldDB" id="A0A498H105"/>
<accession>A0A498H105</accession>
<dbReference type="PROSITE" id="PS51195">
    <property type="entry name" value="Q_MOTIF"/>
    <property type="match status" value="1"/>
</dbReference>
<dbReference type="Proteomes" id="UP000290932">
    <property type="component" value="Unassembled WGS sequence"/>
</dbReference>
<dbReference type="InterPro" id="IPR027417">
    <property type="entry name" value="P-loop_NTPase"/>
</dbReference>
<feature type="short sequence motif" description="Q motif" evidence="8">
    <location>
        <begin position="1"/>
        <end position="29"/>
    </location>
</feature>
<evidence type="ECO:0000256" key="4">
    <source>
        <dbReference type="ARBA" id="ARBA00022801"/>
    </source>
</evidence>
<evidence type="ECO:0000256" key="7">
    <source>
        <dbReference type="ARBA" id="ARBA00023016"/>
    </source>
</evidence>
<proteinExistence type="predicted"/>
<evidence type="ECO:0000256" key="2">
    <source>
        <dbReference type="ARBA" id="ARBA00022490"/>
    </source>
</evidence>
<dbReference type="InterPro" id="IPR014001">
    <property type="entry name" value="Helicase_ATP-bd"/>
</dbReference>
<dbReference type="GO" id="GO:0005840">
    <property type="term" value="C:ribosome"/>
    <property type="evidence" value="ECO:0007669"/>
    <property type="project" value="TreeGrafter"/>
</dbReference>
<dbReference type="InterPro" id="IPR012677">
    <property type="entry name" value="Nucleotide-bd_a/b_plait_sf"/>
</dbReference>
<dbReference type="InterPro" id="IPR057325">
    <property type="entry name" value="DeaD_dimer"/>
</dbReference>
<gene>
    <name evidence="12" type="ORF">ABH15_11055</name>
</gene>
<dbReference type="CDD" id="cd00268">
    <property type="entry name" value="DEADc"/>
    <property type="match status" value="1"/>
</dbReference>
<keyword evidence="6" id="KW-0067">ATP-binding</keyword>
<dbReference type="EMBL" id="LHQS01000003">
    <property type="protein sequence ID" value="RXE55546.1"/>
    <property type="molecule type" value="Genomic_DNA"/>
</dbReference>
<dbReference type="InterPro" id="IPR001650">
    <property type="entry name" value="Helicase_C-like"/>
</dbReference>
<dbReference type="PANTHER" id="PTHR47963:SF8">
    <property type="entry name" value="ATP-DEPENDENT RNA HELICASE DEAD"/>
    <property type="match status" value="1"/>
</dbReference>
<comment type="caution">
    <text evidence="12">The sequence shown here is derived from an EMBL/GenBank/DDBJ whole genome shotgun (WGS) entry which is preliminary data.</text>
</comment>
<dbReference type="SMART" id="SM00487">
    <property type="entry name" value="DEXDc"/>
    <property type="match status" value="1"/>
</dbReference>
<dbReference type="Gene3D" id="3.30.70.330">
    <property type="match status" value="1"/>
</dbReference>
<dbReference type="Pfam" id="PF03880">
    <property type="entry name" value="DbpA"/>
    <property type="match status" value="1"/>
</dbReference>
<dbReference type="Pfam" id="PF00271">
    <property type="entry name" value="Helicase_C"/>
    <property type="match status" value="1"/>
</dbReference>
<keyword evidence="3" id="KW-0547">Nucleotide-binding</keyword>
<dbReference type="GO" id="GO:0005829">
    <property type="term" value="C:cytosol"/>
    <property type="evidence" value="ECO:0007669"/>
    <property type="project" value="TreeGrafter"/>
</dbReference>
<evidence type="ECO:0000259" key="11">
    <source>
        <dbReference type="PROSITE" id="PS51195"/>
    </source>
</evidence>
<evidence type="ECO:0000259" key="9">
    <source>
        <dbReference type="PROSITE" id="PS51192"/>
    </source>
</evidence>
<dbReference type="InterPro" id="IPR044742">
    <property type="entry name" value="DEAD/DEAH_RhlB"/>
</dbReference>
<dbReference type="InterPro" id="IPR005580">
    <property type="entry name" value="DbpA/CsdA_RNA-bd_dom"/>
</dbReference>
<protein>
    <recommendedName>
        <fullName evidence="1">RNA helicase</fullName>
        <ecNumber evidence="1">3.6.4.13</ecNumber>
    </recommendedName>
</protein>
<dbReference type="GO" id="GO:0140097">
    <property type="term" value="F:catalytic activity, acting on DNA"/>
    <property type="evidence" value="ECO:0007669"/>
    <property type="project" value="UniProtKB-ARBA"/>
</dbReference>
<dbReference type="GO" id="GO:0005524">
    <property type="term" value="F:ATP binding"/>
    <property type="evidence" value="ECO:0007669"/>
    <property type="project" value="UniProtKB-KW"/>
</dbReference>
<dbReference type="InterPro" id="IPR050547">
    <property type="entry name" value="DEAD_box_RNA_helicases"/>
</dbReference>
<reference evidence="12 13" key="1">
    <citation type="journal article" date="2015" name="Int. J. Syst. Evol. Microbiol.">
        <title>Methanoculleus taiwanensis sp. nov., a methanogen isolated from deep marine sediment at the deformation front area near Taiwan.</title>
        <authorList>
            <person name="Weng C.Y."/>
            <person name="Chen S.C."/>
            <person name="Lai M.C."/>
            <person name="Wu S.Y."/>
            <person name="Lin S."/>
            <person name="Yang T.F."/>
            <person name="Chen P.C."/>
        </authorList>
    </citation>
    <scope>NUCLEOTIDE SEQUENCE [LARGE SCALE GENOMIC DNA]</scope>
    <source>
        <strain evidence="12 13">CYW4</strain>
    </source>
</reference>
<feature type="domain" description="Helicase C-terminal" evidence="10">
    <location>
        <begin position="214"/>
        <end position="375"/>
    </location>
</feature>
<dbReference type="GO" id="GO:0009409">
    <property type="term" value="P:response to cold"/>
    <property type="evidence" value="ECO:0007669"/>
    <property type="project" value="TreeGrafter"/>
</dbReference>
<feature type="domain" description="DEAD-box RNA helicase Q" evidence="11">
    <location>
        <begin position="1"/>
        <end position="29"/>
    </location>
</feature>
<evidence type="ECO:0000256" key="5">
    <source>
        <dbReference type="ARBA" id="ARBA00022806"/>
    </source>
</evidence>
<dbReference type="PROSITE" id="PS51192">
    <property type="entry name" value="HELICASE_ATP_BIND_1"/>
    <property type="match status" value="1"/>
</dbReference>
<dbReference type="Pfam" id="PF00270">
    <property type="entry name" value="DEAD"/>
    <property type="match status" value="1"/>
</dbReference>
<evidence type="ECO:0000313" key="12">
    <source>
        <dbReference type="EMBL" id="RXE55546.1"/>
    </source>
</evidence>
<evidence type="ECO:0000256" key="8">
    <source>
        <dbReference type="PROSITE-ProRule" id="PRU00552"/>
    </source>
</evidence>
<dbReference type="EC" id="3.6.4.13" evidence="1"/>
<organism evidence="12 13">
    <name type="scientific">Methanoculleus taiwanensis</name>
    <dbReference type="NCBI Taxonomy" id="1550565"/>
    <lineage>
        <taxon>Archaea</taxon>
        <taxon>Methanobacteriati</taxon>
        <taxon>Methanobacteriota</taxon>
        <taxon>Stenosarchaea group</taxon>
        <taxon>Methanomicrobia</taxon>
        <taxon>Methanomicrobiales</taxon>
        <taxon>Methanomicrobiaceae</taxon>
        <taxon>Methanoculleus</taxon>
    </lineage>
</organism>
<evidence type="ECO:0000256" key="3">
    <source>
        <dbReference type="ARBA" id="ARBA00022741"/>
    </source>
</evidence>
<dbReference type="GO" id="GO:0033592">
    <property type="term" value="F:RNA strand annealing activity"/>
    <property type="evidence" value="ECO:0007669"/>
    <property type="project" value="TreeGrafter"/>
</dbReference>
<dbReference type="GO" id="GO:0016787">
    <property type="term" value="F:hydrolase activity"/>
    <property type="evidence" value="ECO:0007669"/>
    <property type="project" value="UniProtKB-KW"/>
</dbReference>
<dbReference type="SUPFAM" id="SSF52540">
    <property type="entry name" value="P-loop containing nucleoside triphosphate hydrolases"/>
    <property type="match status" value="1"/>
</dbReference>
<keyword evidence="7" id="KW-0346">Stress response</keyword>
<evidence type="ECO:0000313" key="13">
    <source>
        <dbReference type="Proteomes" id="UP000290932"/>
    </source>
</evidence>
<dbReference type="PROSITE" id="PS51194">
    <property type="entry name" value="HELICASE_CTER"/>
    <property type="match status" value="1"/>
</dbReference>
<dbReference type="CDD" id="cd18787">
    <property type="entry name" value="SF2_C_DEAD"/>
    <property type="match status" value="1"/>
</dbReference>
<dbReference type="CDD" id="cd12252">
    <property type="entry name" value="RRM_DbpA"/>
    <property type="match status" value="1"/>
</dbReference>
<dbReference type="Gene3D" id="3.40.50.300">
    <property type="entry name" value="P-loop containing nucleotide triphosphate hydrolases"/>
    <property type="match status" value="2"/>
</dbReference>
<dbReference type="PANTHER" id="PTHR47963">
    <property type="entry name" value="DEAD-BOX ATP-DEPENDENT RNA HELICASE 47, MITOCHONDRIAL"/>
    <property type="match status" value="1"/>
</dbReference>
<feature type="domain" description="Helicase ATP-binding" evidence="9">
    <location>
        <begin position="32"/>
        <end position="203"/>
    </location>
</feature>
<keyword evidence="4" id="KW-0378">Hydrolase</keyword>